<dbReference type="EMBL" id="JACGWJ010000012">
    <property type="protein sequence ID" value="KAL0385640.1"/>
    <property type="molecule type" value="Genomic_DNA"/>
</dbReference>
<dbReference type="GO" id="GO:0015074">
    <property type="term" value="P:DNA integration"/>
    <property type="evidence" value="ECO:0007669"/>
    <property type="project" value="InterPro"/>
</dbReference>
<dbReference type="InterPro" id="IPR036397">
    <property type="entry name" value="RNaseH_sf"/>
</dbReference>
<reference evidence="2" key="1">
    <citation type="submission" date="2020-06" db="EMBL/GenBank/DDBJ databases">
        <authorList>
            <person name="Li T."/>
            <person name="Hu X."/>
            <person name="Zhang T."/>
            <person name="Song X."/>
            <person name="Zhang H."/>
            <person name="Dai N."/>
            <person name="Sheng W."/>
            <person name="Hou X."/>
            <person name="Wei L."/>
        </authorList>
    </citation>
    <scope>NUCLEOTIDE SEQUENCE</scope>
    <source>
        <strain evidence="2">G02</strain>
        <tissue evidence="2">Leaf</tissue>
    </source>
</reference>
<evidence type="ECO:0000259" key="1">
    <source>
        <dbReference type="PROSITE" id="PS50994"/>
    </source>
</evidence>
<dbReference type="Gene3D" id="3.30.420.10">
    <property type="entry name" value="Ribonuclease H-like superfamily/Ribonuclease H"/>
    <property type="match status" value="1"/>
</dbReference>
<comment type="caution">
    <text evidence="2">The sequence shown here is derived from an EMBL/GenBank/DDBJ whole genome shotgun (WGS) entry which is preliminary data.</text>
</comment>
<dbReference type="AlphaFoldDB" id="A0AAW2RZ48"/>
<gene>
    <name evidence="2" type="ORF">Sradi_2958300</name>
</gene>
<dbReference type="PROSITE" id="PS50994">
    <property type="entry name" value="INTEGRASE"/>
    <property type="match status" value="1"/>
</dbReference>
<feature type="domain" description="Integrase catalytic" evidence="1">
    <location>
        <begin position="120"/>
        <end position="317"/>
    </location>
</feature>
<dbReference type="Pfam" id="PF07727">
    <property type="entry name" value="RVT_2"/>
    <property type="match status" value="1"/>
</dbReference>
<accession>A0AAW2RZ48</accession>
<dbReference type="SUPFAM" id="SSF53098">
    <property type="entry name" value="Ribonuclease H-like"/>
    <property type="match status" value="1"/>
</dbReference>
<dbReference type="PANTHER" id="PTHR11439:SF470">
    <property type="entry name" value="CYSTEINE-RICH RLK (RECEPTOR-LIKE PROTEIN KINASE) 8"/>
    <property type="match status" value="1"/>
</dbReference>
<name>A0AAW2RZ48_SESRA</name>
<proteinExistence type="predicted"/>
<dbReference type="PANTHER" id="PTHR11439">
    <property type="entry name" value="GAG-POL-RELATED RETROTRANSPOSON"/>
    <property type="match status" value="1"/>
</dbReference>
<dbReference type="InterPro" id="IPR012337">
    <property type="entry name" value="RNaseH-like_sf"/>
</dbReference>
<dbReference type="GO" id="GO:0003676">
    <property type="term" value="F:nucleic acid binding"/>
    <property type="evidence" value="ECO:0007669"/>
    <property type="project" value="InterPro"/>
</dbReference>
<sequence>MDDQTIAEIVRNEVSRLIKRDHAGTSAGEDTFEEFNDYAGSILLSNSLELSDVLYVPTLRFNLLSDHTNNKIVAVGKLVGKLYVLDKDSFEAHTIKHLEEQLPEIGLTVSSINVNMWHKRLEFPLSNSKTENAFDLMHIDISGPYNQYSVSQCTYMLTVVDDYSISTWTFLMKYKSQAMSVLKNFHKMVITQFEKRIKIFRTDNGTEFKSQECQDFMQKEDGSVNKHKARLVAKGYNQVEGIDYVDSFSPVAKAVTVRLLLAVTASLHLHLHHVDVNNAFLHGNSEKQIQEVKTYLNDQFSIKDLGVAKYFLGLEIARSLQGIAVTQTKYIADLIQDAGITHAKTTTTPLPTRIKFTSEAETSQKLLAYSDADWASCVDTRRSITGFCIFLGSSLISWKTKKQHTVSRSTAEAEYRSMASTTCELVWVYNLLQDLQIQVPTPIPFLCDNQAALHIVANPVFHERTKHLEIDCHLVRDKYKEGFLAPKPVASSAQLADIFTKTLTGPTSLAKVSKLGLVDLIPSPT</sequence>
<dbReference type="CDD" id="cd09272">
    <property type="entry name" value="RNase_HI_RT_Ty1"/>
    <property type="match status" value="1"/>
</dbReference>
<dbReference type="InterPro" id="IPR043502">
    <property type="entry name" value="DNA/RNA_pol_sf"/>
</dbReference>
<organism evidence="2">
    <name type="scientific">Sesamum radiatum</name>
    <name type="common">Black benniseed</name>
    <dbReference type="NCBI Taxonomy" id="300843"/>
    <lineage>
        <taxon>Eukaryota</taxon>
        <taxon>Viridiplantae</taxon>
        <taxon>Streptophyta</taxon>
        <taxon>Embryophyta</taxon>
        <taxon>Tracheophyta</taxon>
        <taxon>Spermatophyta</taxon>
        <taxon>Magnoliopsida</taxon>
        <taxon>eudicotyledons</taxon>
        <taxon>Gunneridae</taxon>
        <taxon>Pentapetalae</taxon>
        <taxon>asterids</taxon>
        <taxon>lamiids</taxon>
        <taxon>Lamiales</taxon>
        <taxon>Pedaliaceae</taxon>
        <taxon>Sesamum</taxon>
    </lineage>
</organism>
<reference evidence="2" key="2">
    <citation type="journal article" date="2024" name="Plant">
        <title>Genomic evolution and insights into agronomic trait innovations of Sesamum species.</title>
        <authorList>
            <person name="Miao H."/>
            <person name="Wang L."/>
            <person name="Qu L."/>
            <person name="Liu H."/>
            <person name="Sun Y."/>
            <person name="Le M."/>
            <person name="Wang Q."/>
            <person name="Wei S."/>
            <person name="Zheng Y."/>
            <person name="Lin W."/>
            <person name="Duan Y."/>
            <person name="Cao H."/>
            <person name="Xiong S."/>
            <person name="Wang X."/>
            <person name="Wei L."/>
            <person name="Li C."/>
            <person name="Ma Q."/>
            <person name="Ju M."/>
            <person name="Zhao R."/>
            <person name="Li G."/>
            <person name="Mu C."/>
            <person name="Tian Q."/>
            <person name="Mei H."/>
            <person name="Zhang T."/>
            <person name="Gao T."/>
            <person name="Zhang H."/>
        </authorList>
    </citation>
    <scope>NUCLEOTIDE SEQUENCE</scope>
    <source>
        <strain evidence="2">G02</strain>
    </source>
</reference>
<dbReference type="SUPFAM" id="SSF56672">
    <property type="entry name" value="DNA/RNA polymerases"/>
    <property type="match status" value="1"/>
</dbReference>
<dbReference type="InterPro" id="IPR001584">
    <property type="entry name" value="Integrase_cat-core"/>
</dbReference>
<evidence type="ECO:0000313" key="2">
    <source>
        <dbReference type="EMBL" id="KAL0385640.1"/>
    </source>
</evidence>
<dbReference type="InterPro" id="IPR013103">
    <property type="entry name" value="RVT_2"/>
</dbReference>
<protein>
    <submittedName>
        <fullName evidence="2">Retrovirus-related Pol polyprotein from transposon RE2</fullName>
    </submittedName>
</protein>